<sequence>MSDAEKDDDLDSLLNDIIEESDAPAEGGSAESASASVFEPDFGEIDCEAPKLDITLESPFHLAVIGDFSGRANRMALYTADELAVLKGHNVDVDTAEDLPARFKINIELDLAGDDKVIRFEPRCIEDFHPDEIVEEFEIFDELKALRSSLKNPGTFSGAAATIDEWLENKGEKPVSQRNSRGSVIAVDKKLSDFSALIDRPVEEHEEADDLSELIGKMVSPYIKPADNPQLDDYLEIVEEVMTTTLRKILQNADFQALESVWRVIDMLSRRIETSTSLKITLYDISAEDFARDLSATNKLEETGLYRLFVENALQDEGVGTPSAIVGLYTFDMTPPHAELLGRMSKICAHAHAPFLTSLDRNNANRKFDELPKITEKTWQSLKAMPESNYIGLSLPRFMLRMPYGAKTDPIDAFDFEEFDEKIGLKAMLWGNPAALVGLVLAKDYETNGGGMRPGSILTINDMPFHYVHDQYGDQVALPCTDRMISHRSVEPLMRQRFMPIVSMKGQPEVRIASLSGLAGDIVSGRWCDQIAVSKAAETPSANAGARVSIAGGDGYNPAIQATKGAVVVETIVDPKKTPETVFRIETETPEPQVTEPAAADDEDEDVEEAAPTPAPKPAAAAAPPEPAHDTSELDNLLADLSADDEEEADEEGMDPELEALLADL</sequence>
<accession>A0A1I6XR05</accession>
<feature type="compositionally biased region" description="Acidic residues" evidence="1">
    <location>
        <begin position="642"/>
        <end position="658"/>
    </location>
</feature>
<organism evidence="3 4">
    <name type="scientific">Pseudovibrio denitrificans</name>
    <dbReference type="NCBI Taxonomy" id="258256"/>
    <lineage>
        <taxon>Bacteria</taxon>
        <taxon>Pseudomonadati</taxon>
        <taxon>Pseudomonadota</taxon>
        <taxon>Alphaproteobacteria</taxon>
        <taxon>Hyphomicrobiales</taxon>
        <taxon>Stappiaceae</taxon>
        <taxon>Pseudovibrio</taxon>
    </lineage>
</organism>
<name>A0A1I6XR05_9HYPH</name>
<dbReference type="AlphaFoldDB" id="A0A1I6XR05"/>
<feature type="region of interest" description="Disordered" evidence="1">
    <location>
        <begin position="1"/>
        <end position="34"/>
    </location>
</feature>
<feature type="compositionally biased region" description="Acidic residues" evidence="1">
    <location>
        <begin position="1"/>
        <end position="23"/>
    </location>
</feature>
<proteinExistence type="predicted"/>
<evidence type="ECO:0000313" key="3">
    <source>
        <dbReference type="EMBL" id="SFT40760.1"/>
    </source>
</evidence>
<feature type="compositionally biased region" description="Low complexity" evidence="1">
    <location>
        <begin position="24"/>
        <end position="34"/>
    </location>
</feature>
<keyword evidence="4" id="KW-1185">Reference proteome</keyword>
<dbReference type="Pfam" id="PF05943">
    <property type="entry name" value="VipB"/>
    <property type="match status" value="1"/>
</dbReference>
<dbReference type="Pfam" id="PF05591">
    <property type="entry name" value="T6SS_VipA"/>
    <property type="match status" value="1"/>
</dbReference>
<evidence type="ECO:0000259" key="2">
    <source>
        <dbReference type="Pfam" id="PF05943"/>
    </source>
</evidence>
<evidence type="ECO:0000256" key="1">
    <source>
        <dbReference type="SAM" id="MobiDB-lite"/>
    </source>
</evidence>
<dbReference type="EMBL" id="FPBD01000001">
    <property type="protein sequence ID" value="SFT40760.1"/>
    <property type="molecule type" value="Genomic_DNA"/>
</dbReference>
<dbReference type="Proteomes" id="UP000183371">
    <property type="component" value="Unassembled WGS sequence"/>
</dbReference>
<feature type="region of interest" description="Disordered" evidence="1">
    <location>
        <begin position="580"/>
        <end position="665"/>
    </location>
</feature>
<dbReference type="RefSeq" id="WP_083416456.1">
    <property type="nucleotide sequence ID" value="NZ_FPBD01000001.1"/>
</dbReference>
<dbReference type="PANTHER" id="PTHR35565">
    <property type="entry name" value="CYTOPLASMIC PROTEIN-RELATED"/>
    <property type="match status" value="1"/>
</dbReference>
<dbReference type="InterPro" id="IPR044031">
    <property type="entry name" value="TssC1_N"/>
</dbReference>
<dbReference type="PANTHER" id="PTHR35565:SF1">
    <property type="entry name" value="TYPE VI SECRETION SYSTEM CONTRACTILE SHEATH LARGE SUBUNIT"/>
    <property type="match status" value="1"/>
</dbReference>
<dbReference type="InterPro" id="IPR008312">
    <property type="entry name" value="T6SS_TssB1"/>
</dbReference>
<dbReference type="InterPro" id="IPR010269">
    <property type="entry name" value="T6SS_TssC-like"/>
</dbReference>
<evidence type="ECO:0000313" key="4">
    <source>
        <dbReference type="Proteomes" id="UP000183371"/>
    </source>
</evidence>
<feature type="domain" description="TssC1 N-terminal" evidence="2">
    <location>
        <begin position="236"/>
        <end position="513"/>
    </location>
</feature>
<gene>
    <name evidence="3" type="ORF">SAMN05444141_101378</name>
</gene>
<feature type="compositionally biased region" description="Acidic residues" evidence="1">
    <location>
        <begin position="599"/>
        <end position="609"/>
    </location>
</feature>
<protein>
    <submittedName>
        <fullName evidence="3">Type VI secretion system protein ImpC</fullName>
    </submittedName>
</protein>
<reference evidence="4" key="1">
    <citation type="submission" date="2016-10" db="EMBL/GenBank/DDBJ databases">
        <authorList>
            <person name="Varghese N."/>
            <person name="Submissions S."/>
        </authorList>
    </citation>
    <scope>NUCLEOTIDE SEQUENCE [LARGE SCALE GENOMIC DNA]</scope>
    <source>
        <strain evidence="4">DSM 17465</strain>
    </source>
</reference>